<gene>
    <name evidence="2" type="ORF">ACAOBT_LOCUS21473</name>
</gene>
<evidence type="ECO:0000313" key="2">
    <source>
        <dbReference type="EMBL" id="CAH1993372.1"/>
    </source>
</evidence>
<evidence type="ECO:0000313" key="3">
    <source>
        <dbReference type="Proteomes" id="UP001152888"/>
    </source>
</evidence>
<feature type="region of interest" description="Disordered" evidence="1">
    <location>
        <begin position="1"/>
        <end position="29"/>
    </location>
</feature>
<accession>A0A9P0LL27</accession>
<proteinExistence type="predicted"/>
<keyword evidence="3" id="KW-1185">Reference proteome</keyword>
<comment type="caution">
    <text evidence="2">The sequence shown here is derived from an EMBL/GenBank/DDBJ whole genome shotgun (WGS) entry which is preliminary data.</text>
</comment>
<name>A0A9P0LL27_ACAOB</name>
<dbReference type="Proteomes" id="UP001152888">
    <property type="component" value="Unassembled WGS sequence"/>
</dbReference>
<protein>
    <submittedName>
        <fullName evidence="2">Uncharacterized protein</fullName>
    </submittedName>
</protein>
<organism evidence="2 3">
    <name type="scientific">Acanthoscelides obtectus</name>
    <name type="common">Bean weevil</name>
    <name type="synonym">Bruchus obtectus</name>
    <dbReference type="NCBI Taxonomy" id="200917"/>
    <lineage>
        <taxon>Eukaryota</taxon>
        <taxon>Metazoa</taxon>
        <taxon>Ecdysozoa</taxon>
        <taxon>Arthropoda</taxon>
        <taxon>Hexapoda</taxon>
        <taxon>Insecta</taxon>
        <taxon>Pterygota</taxon>
        <taxon>Neoptera</taxon>
        <taxon>Endopterygota</taxon>
        <taxon>Coleoptera</taxon>
        <taxon>Polyphaga</taxon>
        <taxon>Cucujiformia</taxon>
        <taxon>Chrysomeloidea</taxon>
        <taxon>Chrysomelidae</taxon>
        <taxon>Bruchinae</taxon>
        <taxon>Bruchini</taxon>
        <taxon>Acanthoscelides</taxon>
    </lineage>
</organism>
<sequence>MSLGWHTLGNRREDHRGFPQAADTGKKNPPAILPAFVSLPWHSTTLPQYLQLSRFLLMRRAVVGIPEQLRTLPYVQQSAVLSEYQRESKFVNYRCCGKLSGCRLIDTQH</sequence>
<evidence type="ECO:0000256" key="1">
    <source>
        <dbReference type="SAM" id="MobiDB-lite"/>
    </source>
</evidence>
<dbReference type="AlphaFoldDB" id="A0A9P0LL27"/>
<reference evidence="2" key="1">
    <citation type="submission" date="2022-03" db="EMBL/GenBank/DDBJ databases">
        <authorList>
            <person name="Sayadi A."/>
        </authorList>
    </citation>
    <scope>NUCLEOTIDE SEQUENCE</scope>
</reference>
<dbReference type="EMBL" id="CAKOFQ010007170">
    <property type="protein sequence ID" value="CAH1993372.1"/>
    <property type="molecule type" value="Genomic_DNA"/>
</dbReference>